<dbReference type="RefSeq" id="WP_200463571.1">
    <property type="nucleotide sequence ID" value="NZ_JAENRR010000005.1"/>
</dbReference>
<sequence>MSNFIETIRQKVAIYKLESQHKKAPRKKRMHNLETAQSAGILYDATDDRNLKVVKELINELKDANITSEALGFIDKKKRDDNYIGDSTYTFACRSDFSFFYALKNDALQEFVNKPFHLLFILVDKQPFAIDYLGQLSKAEFKMGKAGLDNELYDFMIELKNESDTSELKKQIIRYLKLINN</sequence>
<evidence type="ECO:0000313" key="1">
    <source>
        <dbReference type="EMBL" id="MBK3516341.1"/>
    </source>
</evidence>
<keyword evidence="2" id="KW-1185">Reference proteome</keyword>
<dbReference type="Proteomes" id="UP000605676">
    <property type="component" value="Unassembled WGS sequence"/>
</dbReference>
<protein>
    <submittedName>
        <fullName evidence="1">Uncharacterized protein</fullName>
    </submittedName>
</protein>
<gene>
    <name evidence="1" type="ORF">JIV24_03240</name>
</gene>
<dbReference type="EMBL" id="JAENRR010000005">
    <property type="protein sequence ID" value="MBK3516341.1"/>
    <property type="molecule type" value="Genomic_DNA"/>
</dbReference>
<proteinExistence type="predicted"/>
<comment type="caution">
    <text evidence="1">The sequence shown here is derived from an EMBL/GenBank/DDBJ whole genome shotgun (WGS) entry which is preliminary data.</text>
</comment>
<reference evidence="1 2" key="1">
    <citation type="submission" date="2021-01" db="EMBL/GenBank/DDBJ databases">
        <title>Carboxyliciviraga sp.nov., isolated from coastal sediments.</title>
        <authorList>
            <person name="Lu D."/>
            <person name="Zhang T."/>
        </authorList>
    </citation>
    <scope>NUCLEOTIDE SEQUENCE [LARGE SCALE GENOMIC DNA]</scope>
    <source>
        <strain evidence="1 2">N1Y132</strain>
    </source>
</reference>
<dbReference type="InterPro" id="IPR054207">
    <property type="entry name" value="DUF6913"/>
</dbReference>
<name>A0ABS1HFC0_9BACT</name>
<dbReference type="Pfam" id="PF21857">
    <property type="entry name" value="DUF6913"/>
    <property type="match status" value="1"/>
</dbReference>
<evidence type="ECO:0000313" key="2">
    <source>
        <dbReference type="Proteomes" id="UP000605676"/>
    </source>
</evidence>
<organism evidence="1 2">
    <name type="scientific">Carboxylicivirga marina</name>
    <dbReference type="NCBI Taxonomy" id="2800988"/>
    <lineage>
        <taxon>Bacteria</taxon>
        <taxon>Pseudomonadati</taxon>
        <taxon>Bacteroidota</taxon>
        <taxon>Bacteroidia</taxon>
        <taxon>Marinilabiliales</taxon>
        <taxon>Marinilabiliaceae</taxon>
        <taxon>Carboxylicivirga</taxon>
    </lineage>
</organism>
<accession>A0ABS1HFC0</accession>